<dbReference type="Proteomes" id="UP000694383">
    <property type="component" value="Unplaced"/>
</dbReference>
<reference evidence="1" key="2">
    <citation type="submission" date="2025-09" db="UniProtKB">
        <authorList>
            <consortium name="Ensembl"/>
        </authorList>
    </citation>
    <scope>IDENTIFICATION</scope>
</reference>
<proteinExistence type="predicted"/>
<evidence type="ECO:0000313" key="1">
    <source>
        <dbReference type="Ensembl" id="ENSOSIP00000043250.1"/>
    </source>
</evidence>
<reference evidence="1" key="1">
    <citation type="submission" date="2025-08" db="UniProtKB">
        <authorList>
            <consortium name="Ensembl"/>
        </authorList>
    </citation>
    <scope>IDENTIFICATION</scope>
</reference>
<sequence>MVRWSIFYSKGKIIYSLNILDMNKWSDDDKMQLSGTIARSHVSLKPTLEQCGTRIVIWVCFVQMQRKINVRCCGGTLREMGIN</sequence>
<name>A0A8C7ZMJ9_9TELE</name>
<organism evidence="1 2">
    <name type="scientific">Oryzias sinensis</name>
    <name type="common">Chinese medaka</name>
    <dbReference type="NCBI Taxonomy" id="183150"/>
    <lineage>
        <taxon>Eukaryota</taxon>
        <taxon>Metazoa</taxon>
        <taxon>Chordata</taxon>
        <taxon>Craniata</taxon>
        <taxon>Vertebrata</taxon>
        <taxon>Euteleostomi</taxon>
        <taxon>Actinopterygii</taxon>
        <taxon>Neopterygii</taxon>
        <taxon>Teleostei</taxon>
        <taxon>Neoteleostei</taxon>
        <taxon>Acanthomorphata</taxon>
        <taxon>Ovalentaria</taxon>
        <taxon>Atherinomorphae</taxon>
        <taxon>Beloniformes</taxon>
        <taxon>Adrianichthyidae</taxon>
        <taxon>Oryziinae</taxon>
        <taxon>Oryzias</taxon>
    </lineage>
</organism>
<accession>A0A8C7ZMJ9</accession>
<protein>
    <submittedName>
        <fullName evidence="1">Uncharacterized protein</fullName>
    </submittedName>
</protein>
<keyword evidence="2" id="KW-1185">Reference proteome</keyword>
<dbReference type="AlphaFoldDB" id="A0A8C7ZMJ9"/>
<dbReference type="Ensembl" id="ENSOSIT00000045521.1">
    <property type="protein sequence ID" value="ENSOSIP00000043250.1"/>
    <property type="gene ID" value="ENSOSIG00000020781.1"/>
</dbReference>
<evidence type="ECO:0000313" key="2">
    <source>
        <dbReference type="Proteomes" id="UP000694383"/>
    </source>
</evidence>